<dbReference type="GO" id="GO:0016787">
    <property type="term" value="F:hydrolase activity"/>
    <property type="evidence" value="ECO:0007669"/>
    <property type="project" value="UniProtKB-KW"/>
</dbReference>
<reference evidence="1 2" key="1">
    <citation type="submission" date="2020-08" db="EMBL/GenBank/DDBJ databases">
        <title>Genomic Encyclopedia of Type Strains, Phase IV (KMG-IV): sequencing the most valuable type-strain genomes for metagenomic binning, comparative biology and taxonomic classification.</title>
        <authorList>
            <person name="Goeker M."/>
        </authorList>
    </citation>
    <scope>NUCLEOTIDE SEQUENCE [LARGE SCALE GENOMIC DNA]</scope>
    <source>
        <strain evidence="1 2">DSM 7465</strain>
    </source>
</reference>
<dbReference type="EMBL" id="JACHOV010000013">
    <property type="protein sequence ID" value="MBB4642657.1"/>
    <property type="molecule type" value="Genomic_DNA"/>
</dbReference>
<accession>A0A840HYI0</accession>
<proteinExistence type="predicted"/>
<name>A0A840HYI0_9SPHN</name>
<dbReference type="PIRSF" id="PIRSF029730">
    <property type="entry name" value="UCP029730"/>
    <property type="match status" value="1"/>
</dbReference>
<sequence>MEANSDPAPSRDESAFGYAANSGMRPLLGQVDPSPVGIVNPGGRSPFLLIGDHAGNRLPSSLATLGLSAEDLRRHIAWDIGVQSLGELLSDALDAVFLHQRYSRLVVDCNRDPESESLIPSVSDGTFIQGNQGLSEHQRLERLEAIHEPYQRAIAAELDSRRRSDQATVLISLHSFTPTLFTVARDRPWHIGVLHDRGNIKFATDLLAVLRTFEAMVVGENEPYTMPGSDYTVPRHAYPMGLPYAELEIRQDLLLERIDLLGWRDRLSTALLKAADHSGGPF</sequence>
<keyword evidence="1" id="KW-0378">Hydrolase</keyword>
<dbReference type="InterPro" id="IPR011227">
    <property type="entry name" value="UCP029730"/>
</dbReference>
<dbReference type="RefSeq" id="WP_246415017.1">
    <property type="nucleotide sequence ID" value="NZ_JACHOV010000013.1"/>
</dbReference>
<dbReference type="Gene3D" id="3.40.630.40">
    <property type="entry name" value="Zn-dependent exopeptidases"/>
    <property type="match status" value="1"/>
</dbReference>
<dbReference type="Pfam" id="PF05013">
    <property type="entry name" value="FGase"/>
    <property type="match status" value="1"/>
</dbReference>
<evidence type="ECO:0000313" key="2">
    <source>
        <dbReference type="Proteomes" id="UP000575068"/>
    </source>
</evidence>
<dbReference type="AlphaFoldDB" id="A0A840HYI0"/>
<protein>
    <submittedName>
        <fullName evidence="1">Putative N-formylglutamate amidohydrolase</fullName>
    </submittedName>
</protein>
<keyword evidence="2" id="KW-1185">Reference proteome</keyword>
<dbReference type="InterPro" id="IPR007709">
    <property type="entry name" value="N-FG_amidohydro"/>
</dbReference>
<dbReference type="Proteomes" id="UP000575068">
    <property type="component" value="Unassembled WGS sequence"/>
</dbReference>
<gene>
    <name evidence="1" type="ORF">HNQ99_002993</name>
</gene>
<dbReference type="SUPFAM" id="SSF53187">
    <property type="entry name" value="Zn-dependent exopeptidases"/>
    <property type="match status" value="1"/>
</dbReference>
<organism evidence="1 2">
    <name type="scientific">Rhizorhapis suberifaciens</name>
    <name type="common">corky root of lettuce</name>
    <dbReference type="NCBI Taxonomy" id="13656"/>
    <lineage>
        <taxon>Bacteria</taxon>
        <taxon>Pseudomonadati</taxon>
        <taxon>Pseudomonadota</taxon>
        <taxon>Alphaproteobacteria</taxon>
        <taxon>Sphingomonadales</taxon>
        <taxon>Sphingomonadaceae</taxon>
        <taxon>Rhizorhapis</taxon>
    </lineage>
</organism>
<evidence type="ECO:0000313" key="1">
    <source>
        <dbReference type="EMBL" id="MBB4642657.1"/>
    </source>
</evidence>
<comment type="caution">
    <text evidence="1">The sequence shown here is derived from an EMBL/GenBank/DDBJ whole genome shotgun (WGS) entry which is preliminary data.</text>
</comment>